<dbReference type="EMBL" id="JACEIK010008236">
    <property type="protein sequence ID" value="MCE3051183.1"/>
    <property type="molecule type" value="Genomic_DNA"/>
</dbReference>
<accession>A0ABS8WP21</accession>
<feature type="non-terminal residue" evidence="1">
    <location>
        <position position="1"/>
    </location>
</feature>
<evidence type="ECO:0000313" key="2">
    <source>
        <dbReference type="Proteomes" id="UP000823775"/>
    </source>
</evidence>
<proteinExistence type="predicted"/>
<reference evidence="1 2" key="1">
    <citation type="journal article" date="2021" name="BMC Genomics">
        <title>Datura genome reveals duplications of psychoactive alkaloid biosynthetic genes and high mutation rate following tissue culture.</title>
        <authorList>
            <person name="Rajewski A."/>
            <person name="Carter-House D."/>
            <person name="Stajich J."/>
            <person name="Litt A."/>
        </authorList>
    </citation>
    <scope>NUCLEOTIDE SEQUENCE [LARGE SCALE GENOMIC DNA]</scope>
    <source>
        <strain evidence="1">AR-01</strain>
    </source>
</reference>
<dbReference type="Proteomes" id="UP000823775">
    <property type="component" value="Unassembled WGS sequence"/>
</dbReference>
<comment type="caution">
    <text evidence="1">The sequence shown here is derived from an EMBL/GenBank/DDBJ whole genome shotgun (WGS) entry which is preliminary data.</text>
</comment>
<organism evidence="1 2">
    <name type="scientific">Datura stramonium</name>
    <name type="common">Jimsonweed</name>
    <name type="synonym">Common thornapple</name>
    <dbReference type="NCBI Taxonomy" id="4076"/>
    <lineage>
        <taxon>Eukaryota</taxon>
        <taxon>Viridiplantae</taxon>
        <taxon>Streptophyta</taxon>
        <taxon>Embryophyta</taxon>
        <taxon>Tracheophyta</taxon>
        <taxon>Spermatophyta</taxon>
        <taxon>Magnoliopsida</taxon>
        <taxon>eudicotyledons</taxon>
        <taxon>Gunneridae</taxon>
        <taxon>Pentapetalae</taxon>
        <taxon>asterids</taxon>
        <taxon>lamiids</taxon>
        <taxon>Solanales</taxon>
        <taxon>Solanaceae</taxon>
        <taxon>Solanoideae</taxon>
        <taxon>Datureae</taxon>
        <taxon>Datura</taxon>
    </lineage>
</organism>
<protein>
    <submittedName>
        <fullName evidence="1">Uncharacterized protein</fullName>
    </submittedName>
</protein>
<name>A0ABS8WP21_DATST</name>
<keyword evidence="2" id="KW-1185">Reference proteome</keyword>
<gene>
    <name evidence="1" type="ORF">HAX54_049051</name>
</gene>
<evidence type="ECO:0000313" key="1">
    <source>
        <dbReference type="EMBL" id="MCE3051183.1"/>
    </source>
</evidence>
<sequence>FNFSNPQSTLRHFWGITLSISLWDLHTLGGLPIRGSSYEEVIPEATERTCVDAKDQRYIPQESKTGNSRVSLSRWIGIWYKKALRYELAPPRREKKTAHLKFMHNPTGL</sequence>